<dbReference type="Proteomes" id="UP000007161">
    <property type="component" value="Chromosome"/>
</dbReference>
<proteinExistence type="predicted"/>
<protein>
    <submittedName>
        <fullName evidence="1">Uncharacterized protein</fullName>
    </submittedName>
</protein>
<sequence>MLKGYYFINSKIEPVVECSFCQSAIVVCGVIW</sequence>
<name>H2J3M1_MARPK</name>
<evidence type="ECO:0000313" key="2">
    <source>
        <dbReference type="Proteomes" id="UP000007161"/>
    </source>
</evidence>
<accession>H2J3M1</accession>
<reference evidence="1 2" key="1">
    <citation type="journal article" date="2012" name="J. Bacteriol.">
        <title>Complete Genome Sequence of the Thermophilic, Piezophilic, Heterotrophic Bacterium Marinitoga piezophila KA3.</title>
        <authorList>
            <person name="Lucas S."/>
            <person name="Han J."/>
            <person name="Lapidus A."/>
            <person name="Cheng J.F."/>
            <person name="Goodwin L.A."/>
            <person name="Pitluck S."/>
            <person name="Peters L."/>
            <person name="Mikhailova N."/>
            <person name="Teshima H."/>
            <person name="Detter J.C."/>
            <person name="Han C."/>
            <person name="Tapia R."/>
            <person name="Land M."/>
            <person name="Hauser L."/>
            <person name="Kyrpides N.C."/>
            <person name="Ivanova N."/>
            <person name="Pagani I."/>
            <person name="Vannier P."/>
            <person name="Oger P."/>
            <person name="Bartlett D.H."/>
            <person name="Noll K.M."/>
            <person name="Woyke T."/>
            <person name="Jebbar M."/>
        </authorList>
    </citation>
    <scope>NUCLEOTIDE SEQUENCE [LARGE SCALE GENOMIC DNA]</scope>
    <source>
        <strain evidence="2">DSM 14283 / JCM 11233 / KA3</strain>
    </source>
</reference>
<evidence type="ECO:0000313" key="1">
    <source>
        <dbReference type="EMBL" id="AEX84665.1"/>
    </source>
</evidence>
<dbReference type="EMBL" id="CP003257">
    <property type="protein sequence ID" value="AEX84665.1"/>
    <property type="molecule type" value="Genomic_DNA"/>
</dbReference>
<dbReference type="HOGENOM" id="CLU_3390194_0_0_0"/>
<dbReference type="STRING" id="443254.Marpi_0213"/>
<gene>
    <name evidence="1" type="ordered locus">Marpi_0213</name>
</gene>
<reference evidence="2" key="2">
    <citation type="submission" date="2012-01" db="EMBL/GenBank/DDBJ databases">
        <title>Complete sequence of chromosome of Marinitoga piezophila KA3.</title>
        <authorList>
            <person name="Lucas S."/>
            <person name="Han J."/>
            <person name="Lapidus A."/>
            <person name="Cheng J.-F."/>
            <person name="Goodwin L."/>
            <person name="Pitluck S."/>
            <person name="Peters L."/>
            <person name="Mikhailova N."/>
            <person name="Teshima H."/>
            <person name="Detter J.C."/>
            <person name="Han C."/>
            <person name="Tapia R."/>
            <person name="Land M."/>
            <person name="Hauser L."/>
            <person name="Kyrpides N."/>
            <person name="Ivanova N."/>
            <person name="Pagani I."/>
            <person name="Jebbar M."/>
            <person name="Vannier P."/>
            <person name="Oger P."/>
            <person name="Cario A."/>
            <person name="Bartlett D."/>
            <person name="Noll K.M."/>
            <person name="Woyke T."/>
        </authorList>
    </citation>
    <scope>NUCLEOTIDE SEQUENCE [LARGE SCALE GENOMIC DNA]</scope>
    <source>
        <strain evidence="2">DSM 14283 / JCM 11233 / KA3</strain>
    </source>
</reference>
<organism evidence="1 2">
    <name type="scientific">Marinitoga piezophila (strain DSM 14283 / JCM 11233 / KA3)</name>
    <dbReference type="NCBI Taxonomy" id="443254"/>
    <lineage>
        <taxon>Bacteria</taxon>
        <taxon>Thermotogati</taxon>
        <taxon>Thermotogota</taxon>
        <taxon>Thermotogae</taxon>
        <taxon>Petrotogales</taxon>
        <taxon>Petrotogaceae</taxon>
        <taxon>Marinitoga</taxon>
    </lineage>
</organism>
<dbReference type="KEGG" id="mpz:Marpi_0213"/>
<dbReference type="AlphaFoldDB" id="H2J3M1"/>
<keyword evidence="2" id="KW-1185">Reference proteome</keyword>